<reference evidence="2 3" key="1">
    <citation type="submission" date="2018-06" db="EMBL/GenBank/DDBJ databases">
        <title>Comparative genomics reveals the genomic features of Rhizophagus irregularis, R. cerebriforme, R. diaphanum and Gigaspora rosea, and their symbiotic lifestyle signature.</title>
        <authorList>
            <person name="Morin E."/>
            <person name="San Clemente H."/>
            <person name="Chen E.C.H."/>
            <person name="De La Providencia I."/>
            <person name="Hainaut M."/>
            <person name="Kuo A."/>
            <person name="Kohler A."/>
            <person name="Murat C."/>
            <person name="Tang N."/>
            <person name="Roy S."/>
            <person name="Loubradou J."/>
            <person name="Henrissat B."/>
            <person name="Grigoriev I.V."/>
            <person name="Corradi N."/>
            <person name="Roux C."/>
            <person name="Martin F.M."/>
        </authorList>
    </citation>
    <scope>NUCLEOTIDE SEQUENCE [LARGE SCALE GENOMIC DNA]</scope>
    <source>
        <strain evidence="2 3">DAOM 227022</strain>
    </source>
</reference>
<proteinExistence type="predicted"/>
<keyword evidence="3" id="KW-1185">Reference proteome</keyword>
<feature type="compositionally biased region" description="Basic and acidic residues" evidence="1">
    <location>
        <begin position="32"/>
        <end position="58"/>
    </location>
</feature>
<dbReference type="AlphaFoldDB" id="A0A397S5L4"/>
<feature type="compositionally biased region" description="Polar residues" evidence="1">
    <location>
        <begin position="15"/>
        <end position="29"/>
    </location>
</feature>
<sequence>MSKVRNAILDDIDATISTPATDSKQPSELSENDLKEFGHKSNEDMDEKNPYQPQDERGATSNSNGDFQKVAESMIGKVERTALMVDDVNLEETFEDYCNECDNIFDLCQSDIMDLRPTSRFSEKIPIETWEKFVSNTYPEYKISVEWEKLIKDTFQPRDSLEEWTRVWRGLYENRSKVSKLLKHRTTY</sequence>
<protein>
    <submittedName>
        <fullName evidence="2">Uncharacterized protein</fullName>
    </submittedName>
</protein>
<dbReference type="EMBL" id="QKYT01000759">
    <property type="protein sequence ID" value="RIA81683.1"/>
    <property type="molecule type" value="Genomic_DNA"/>
</dbReference>
<feature type="region of interest" description="Disordered" evidence="1">
    <location>
        <begin position="1"/>
        <end position="66"/>
    </location>
</feature>
<accession>A0A397S5L4</accession>
<dbReference type="Proteomes" id="UP000265703">
    <property type="component" value="Unassembled WGS sequence"/>
</dbReference>
<evidence type="ECO:0000256" key="1">
    <source>
        <dbReference type="SAM" id="MobiDB-lite"/>
    </source>
</evidence>
<dbReference type="OrthoDB" id="2437848at2759"/>
<name>A0A397S5L4_9GLOM</name>
<gene>
    <name evidence="2" type="ORF">C1645_545519</name>
</gene>
<comment type="caution">
    <text evidence="2">The sequence shown here is derived from an EMBL/GenBank/DDBJ whole genome shotgun (WGS) entry which is preliminary data.</text>
</comment>
<evidence type="ECO:0000313" key="3">
    <source>
        <dbReference type="Proteomes" id="UP000265703"/>
    </source>
</evidence>
<evidence type="ECO:0000313" key="2">
    <source>
        <dbReference type="EMBL" id="RIA81683.1"/>
    </source>
</evidence>
<organism evidence="2 3">
    <name type="scientific">Glomus cerebriforme</name>
    <dbReference type="NCBI Taxonomy" id="658196"/>
    <lineage>
        <taxon>Eukaryota</taxon>
        <taxon>Fungi</taxon>
        <taxon>Fungi incertae sedis</taxon>
        <taxon>Mucoromycota</taxon>
        <taxon>Glomeromycotina</taxon>
        <taxon>Glomeromycetes</taxon>
        <taxon>Glomerales</taxon>
        <taxon>Glomeraceae</taxon>
        <taxon>Glomus</taxon>
    </lineage>
</organism>